<accession>F6FSV7</accession>
<dbReference type="HOGENOM" id="CLU_051796_0_0_11"/>
<dbReference type="Gene3D" id="3.40.50.1820">
    <property type="entry name" value="alpha/beta hydrolase"/>
    <property type="match status" value="1"/>
</dbReference>
<dbReference type="STRING" id="743718.Isova_0296"/>
<organism evidence="3">
    <name type="scientific">Isoptericola variabilis (strain 225)</name>
    <dbReference type="NCBI Taxonomy" id="743718"/>
    <lineage>
        <taxon>Bacteria</taxon>
        <taxon>Bacillati</taxon>
        <taxon>Actinomycetota</taxon>
        <taxon>Actinomycetes</taxon>
        <taxon>Micrococcales</taxon>
        <taxon>Promicromonosporaceae</taxon>
        <taxon>Isoptericola</taxon>
    </lineage>
</organism>
<dbReference type="EMBL" id="CP002810">
    <property type="protein sequence ID" value="AEG43098.1"/>
    <property type="molecule type" value="Genomic_DNA"/>
</dbReference>
<evidence type="ECO:0000259" key="1">
    <source>
        <dbReference type="Pfam" id="PF12146"/>
    </source>
</evidence>
<dbReference type="Proteomes" id="UP000009236">
    <property type="component" value="Chromosome"/>
</dbReference>
<gene>
    <name evidence="2" type="ordered locus">Isova_0296</name>
</gene>
<dbReference type="SUPFAM" id="SSF53474">
    <property type="entry name" value="alpha/beta-Hydrolases"/>
    <property type="match status" value="1"/>
</dbReference>
<dbReference type="KEGG" id="iva:Isova_0296"/>
<keyword evidence="2" id="KW-0378">Hydrolase</keyword>
<dbReference type="PANTHER" id="PTHR11614">
    <property type="entry name" value="PHOSPHOLIPASE-RELATED"/>
    <property type="match status" value="1"/>
</dbReference>
<dbReference type="GO" id="GO:0016787">
    <property type="term" value="F:hydrolase activity"/>
    <property type="evidence" value="ECO:0007669"/>
    <property type="project" value="UniProtKB-KW"/>
</dbReference>
<sequence length="329" mass="36123">MGAREGAWRPDVLGDGFEARTLALPDGAEVTLVRHTPSVGDPPARVAVLYVHGFVDYFFHRHVAEAFAERGYAFYAVDLRGHGRSLSAHLDAGGDPNLVDDLARYARDLDAAAAAVRGAGHETLAVLGHSTGGLVASLWADARPGRADALVLNSPWLELNKGWLERVPLTWLMEVVGRIAPRLVIGRLGEHYCRALHVEGGGEWDFDLTWKPYEAFPVRAGWFRSVRRAHRRVGRGLDVREPVLVLASDRTGPPGRHPELLTTDSVLRVEHIRERAPRLGTDVTYVEVAGGAHDLALSPAPAREKYLSTVLDWLDDRLGTRWGAVSDSR</sequence>
<protein>
    <submittedName>
        <fullName evidence="2">Alpha/beta hydrolase fold protein</fullName>
    </submittedName>
</protein>
<dbReference type="InterPro" id="IPR022742">
    <property type="entry name" value="Hydrolase_4"/>
</dbReference>
<evidence type="ECO:0000313" key="2">
    <source>
        <dbReference type="EMBL" id="AEG43098.1"/>
    </source>
</evidence>
<reference evidence="2 3" key="1">
    <citation type="submission" date="2011-05" db="EMBL/GenBank/DDBJ databases">
        <title>Complete sequence of Isoptericola variabilis 225.</title>
        <authorList>
            <consortium name="US DOE Joint Genome Institute"/>
            <person name="Lucas S."/>
            <person name="Han J."/>
            <person name="Lapidus A."/>
            <person name="Cheng J.-F."/>
            <person name="Goodwin L."/>
            <person name="Pitluck S."/>
            <person name="Peters L."/>
            <person name="Mikhailova N."/>
            <person name="Zeytun A."/>
            <person name="Han C."/>
            <person name="Tapia R."/>
            <person name="Land M."/>
            <person name="Hauser L."/>
            <person name="Kyrpides N."/>
            <person name="Ivanova N."/>
            <person name="Pagani I."/>
            <person name="Siebers A."/>
            <person name="Allgaier M."/>
            <person name="Thelen M."/>
            <person name="Hugenholtz P."/>
            <person name="Gladden J."/>
            <person name="Woyke T."/>
        </authorList>
    </citation>
    <scope>NUCLEOTIDE SEQUENCE [LARGE SCALE GENOMIC DNA]</scope>
    <source>
        <strain evidence="3">225</strain>
    </source>
</reference>
<keyword evidence="3" id="KW-1185">Reference proteome</keyword>
<dbReference type="eggNOG" id="COG2267">
    <property type="taxonomic scope" value="Bacteria"/>
</dbReference>
<dbReference type="InterPro" id="IPR051044">
    <property type="entry name" value="MAG_DAG_Lipase"/>
</dbReference>
<feature type="domain" description="Serine aminopeptidase S33" evidence="1">
    <location>
        <begin position="43"/>
        <end position="185"/>
    </location>
</feature>
<dbReference type="RefSeq" id="WP_013837493.1">
    <property type="nucleotide sequence ID" value="NC_015588.1"/>
</dbReference>
<name>F6FSV7_ISOV2</name>
<dbReference type="Pfam" id="PF12146">
    <property type="entry name" value="Hydrolase_4"/>
    <property type="match status" value="1"/>
</dbReference>
<dbReference type="InterPro" id="IPR029058">
    <property type="entry name" value="AB_hydrolase_fold"/>
</dbReference>
<dbReference type="AlphaFoldDB" id="F6FSV7"/>
<proteinExistence type="predicted"/>
<evidence type="ECO:0000313" key="3">
    <source>
        <dbReference type="Proteomes" id="UP000009236"/>
    </source>
</evidence>